<dbReference type="GO" id="GO:0008817">
    <property type="term" value="F:corrinoid adenosyltransferase activity"/>
    <property type="evidence" value="ECO:0007669"/>
    <property type="project" value="UniProtKB-EC"/>
</dbReference>
<dbReference type="NCBIfam" id="NF004637">
    <property type="entry name" value="PRK05986.1"/>
    <property type="match status" value="1"/>
</dbReference>
<dbReference type="RefSeq" id="WP_162361197.1">
    <property type="nucleotide sequence ID" value="NZ_CP047591.1"/>
</dbReference>
<dbReference type="EMBL" id="CP047591">
    <property type="protein sequence ID" value="QHI71422.1"/>
    <property type="molecule type" value="Genomic_DNA"/>
</dbReference>
<dbReference type="CDD" id="cd00561">
    <property type="entry name" value="CobA_ACA"/>
    <property type="match status" value="1"/>
</dbReference>
<dbReference type="InterPro" id="IPR027417">
    <property type="entry name" value="P-loop_NTPase"/>
</dbReference>
<organism evidence="1 2">
    <name type="scientific">Aminipila terrae</name>
    <dbReference type="NCBI Taxonomy" id="2697030"/>
    <lineage>
        <taxon>Bacteria</taxon>
        <taxon>Bacillati</taxon>
        <taxon>Bacillota</taxon>
        <taxon>Clostridia</taxon>
        <taxon>Peptostreptococcales</taxon>
        <taxon>Anaerovoracaceae</taxon>
        <taxon>Aminipila</taxon>
    </lineage>
</organism>
<name>A0A6P1MBL3_9FIRM</name>
<keyword evidence="2" id="KW-1185">Reference proteome</keyword>
<evidence type="ECO:0000313" key="1">
    <source>
        <dbReference type="EMBL" id="QHI71422.1"/>
    </source>
</evidence>
<dbReference type="Pfam" id="PF02572">
    <property type="entry name" value="CobA_CobO_BtuR"/>
    <property type="match status" value="1"/>
</dbReference>
<dbReference type="Gene3D" id="3.40.50.300">
    <property type="entry name" value="P-loop containing nucleotide triphosphate hydrolases"/>
    <property type="match status" value="1"/>
</dbReference>
<dbReference type="GO" id="GO:0009236">
    <property type="term" value="P:cobalamin biosynthetic process"/>
    <property type="evidence" value="ECO:0007669"/>
    <property type="project" value="InterPro"/>
</dbReference>
<reference evidence="1 2" key="1">
    <citation type="submission" date="2020-01" db="EMBL/GenBank/DDBJ databases">
        <title>Genomic analysis of Aminipila sp. CBA3637.</title>
        <authorList>
            <person name="Kim Y.B."/>
            <person name="Roh S.W."/>
        </authorList>
    </citation>
    <scope>NUCLEOTIDE SEQUENCE [LARGE SCALE GENOMIC DNA]</scope>
    <source>
        <strain evidence="1 2">CBA3637</strain>
    </source>
</reference>
<sequence>MEKGYIQVYTGNGKGKTTAAFGLALRAAMSGKKVYIGQFIKGMAYEETKCTELIPEIKIEQYGTGCLVGRNPDEDDRKRAKAGLDCCQKALSSGEYDVVVMDEITIALYFHLLSEEEIISVVQSKHDKTEVVLTGRYATEKIIDMADLVSEIKEIKHYYSQGVMSRKGIDC</sequence>
<evidence type="ECO:0000313" key="2">
    <source>
        <dbReference type="Proteomes" id="UP000463883"/>
    </source>
</evidence>
<dbReference type="KEGG" id="amic:Ami3637_02605"/>
<dbReference type="GO" id="GO:0005524">
    <property type="term" value="F:ATP binding"/>
    <property type="evidence" value="ECO:0007669"/>
    <property type="project" value="InterPro"/>
</dbReference>
<dbReference type="InterPro" id="IPR003724">
    <property type="entry name" value="CblAdoTrfase_CobA"/>
</dbReference>
<dbReference type="PIRSF" id="PIRSF015617">
    <property type="entry name" value="Adensltrnsf_CobA"/>
    <property type="match status" value="1"/>
</dbReference>
<dbReference type="AlphaFoldDB" id="A0A6P1MBL3"/>
<gene>
    <name evidence="1" type="ORF">Ami3637_02605</name>
</gene>
<accession>A0A6P1MBL3</accession>
<dbReference type="EC" id="2.5.1.17" evidence="1"/>
<dbReference type="Proteomes" id="UP000463883">
    <property type="component" value="Chromosome"/>
</dbReference>
<proteinExistence type="predicted"/>
<dbReference type="PANTHER" id="PTHR46638">
    <property type="entry name" value="CORRINOID ADENOSYLTRANSFERASE"/>
    <property type="match status" value="1"/>
</dbReference>
<dbReference type="SUPFAM" id="SSF52540">
    <property type="entry name" value="P-loop containing nucleoside triphosphate hydrolases"/>
    <property type="match status" value="1"/>
</dbReference>
<keyword evidence="1" id="KW-0808">Transferase</keyword>
<protein>
    <submittedName>
        <fullName evidence="1">Cob(I)yrinic acid a,c-diamide adenosyltransferase</fullName>
        <ecNumber evidence="1">2.5.1.17</ecNumber>
    </submittedName>
</protein>
<dbReference type="PANTHER" id="PTHR46638:SF1">
    <property type="entry name" value="CORRINOID ADENOSYLTRANSFERASE"/>
    <property type="match status" value="1"/>
</dbReference>